<dbReference type="InterPro" id="IPR022278">
    <property type="entry name" value="Pser_aminoTfrase"/>
</dbReference>
<feature type="domain" description="Aminotransferase class V" evidence="10">
    <location>
        <begin position="72"/>
        <end position="365"/>
    </location>
</feature>
<dbReference type="NCBIfam" id="NF003764">
    <property type="entry name" value="PRK05355.1"/>
    <property type="match status" value="1"/>
</dbReference>
<keyword evidence="9" id="KW-0718">Serine biosynthesis</keyword>
<evidence type="ECO:0000256" key="5">
    <source>
        <dbReference type="ARBA" id="ARBA00022576"/>
    </source>
</evidence>
<reference evidence="11" key="1">
    <citation type="submission" date="2021-01" db="EMBL/GenBank/DDBJ databases">
        <authorList>
            <consortium name="Genoscope - CEA"/>
            <person name="William W."/>
        </authorList>
    </citation>
    <scope>NUCLEOTIDE SEQUENCE</scope>
</reference>
<dbReference type="OMA" id="AFVYFCD"/>
<dbReference type="GO" id="GO:0030170">
    <property type="term" value="F:pyridoxal phosphate binding"/>
    <property type="evidence" value="ECO:0007669"/>
    <property type="project" value="TreeGrafter"/>
</dbReference>
<dbReference type="GO" id="GO:0004648">
    <property type="term" value="F:O-phospho-L-serine:2-oxoglutarate aminotransferase activity"/>
    <property type="evidence" value="ECO:0007669"/>
    <property type="project" value="UniProtKB-EC"/>
</dbReference>
<evidence type="ECO:0000313" key="11">
    <source>
        <dbReference type="EMBL" id="CAD8094937.1"/>
    </source>
</evidence>
<comment type="caution">
    <text evidence="11">The sequence shown here is derived from an EMBL/GenBank/DDBJ whole genome shotgun (WGS) entry which is preliminary data.</text>
</comment>
<dbReference type="EMBL" id="CAJJDM010000100">
    <property type="protein sequence ID" value="CAD8094937.1"/>
    <property type="molecule type" value="Genomic_DNA"/>
</dbReference>
<accession>A0A8S1NNT1</accession>
<dbReference type="InterPro" id="IPR000192">
    <property type="entry name" value="Aminotrans_V_dom"/>
</dbReference>
<keyword evidence="12" id="KW-1185">Reference proteome</keyword>
<dbReference type="AlphaFoldDB" id="A0A8S1NNT1"/>
<evidence type="ECO:0000256" key="4">
    <source>
        <dbReference type="ARBA" id="ARBA00013030"/>
    </source>
</evidence>
<dbReference type="PANTHER" id="PTHR43247">
    <property type="entry name" value="PHOSPHOSERINE AMINOTRANSFERASE"/>
    <property type="match status" value="1"/>
</dbReference>
<evidence type="ECO:0000259" key="10">
    <source>
        <dbReference type="Pfam" id="PF00266"/>
    </source>
</evidence>
<evidence type="ECO:0000256" key="7">
    <source>
        <dbReference type="ARBA" id="ARBA00022679"/>
    </source>
</evidence>
<evidence type="ECO:0000256" key="8">
    <source>
        <dbReference type="ARBA" id="ARBA00022898"/>
    </source>
</evidence>
<dbReference type="EC" id="2.6.1.52" evidence="4"/>
<gene>
    <name evidence="11" type="ORF">PPRIM_AZ9-3.1.T0970107</name>
</gene>
<keyword evidence="7" id="KW-0808">Transferase</keyword>
<dbReference type="FunFam" id="3.40.640.10:FF:000010">
    <property type="entry name" value="Phosphoserine aminotransferase"/>
    <property type="match status" value="1"/>
</dbReference>
<keyword evidence="5" id="KW-0032">Aminotransferase</keyword>
<keyword evidence="6" id="KW-0028">Amino-acid biosynthesis</keyword>
<proteinExistence type="inferred from homology"/>
<dbReference type="HAMAP" id="MF_00160">
    <property type="entry name" value="SerC_aminotrans_5"/>
    <property type="match status" value="1"/>
</dbReference>
<comment type="pathway">
    <text evidence="2">Amino-acid biosynthesis; L-serine biosynthesis; L-serine from 3-phospho-D-glycerate: step 2/3.</text>
</comment>
<evidence type="ECO:0000256" key="9">
    <source>
        <dbReference type="ARBA" id="ARBA00023299"/>
    </source>
</evidence>
<dbReference type="GO" id="GO:0006564">
    <property type="term" value="P:L-serine biosynthetic process"/>
    <property type="evidence" value="ECO:0007669"/>
    <property type="project" value="UniProtKB-KW"/>
</dbReference>
<dbReference type="Pfam" id="PF00266">
    <property type="entry name" value="Aminotran_5"/>
    <property type="match status" value="1"/>
</dbReference>
<evidence type="ECO:0000256" key="1">
    <source>
        <dbReference type="ARBA" id="ARBA00001933"/>
    </source>
</evidence>
<name>A0A8S1NNT1_PARPR</name>
<sequence>MKIILHFGINFHLLVDQHNFLDLYCINWRNNLYNQMVNLFQNYQNMIMNIIKFQIKLLMICNLFQMQIYIISKQIKIPNQYKIIFCQGGASLLFEAIPMNLMKTQHSSISYTNTGYWSSKALEEAQKFCQNVNIATNIAQDEFGKRFIPELEQWNINKEDSYLHYCDNETVEGLEYQFIPKFSSVPIVTDMSSNFLTKPLDWSKLDLVYAHAQKNIGIAGSTLMIIKPELINNHQNIPYMWDFKEMIKKQSLISNLPIFPIYVNTLVFDWIKKQGTLDFWDQYCKKRSQQLYKIIDNSHGVYINQVKKEQRSRINITFTLKDEIETNKFIELCKNNNIIEVKGHRAIGGCRICLYLPIPQIGIDKLSLIMEDFMN</sequence>
<comment type="similarity">
    <text evidence="3">Belongs to the class-V pyridoxal-phosphate-dependent aminotransferase family. SerC subfamily.</text>
</comment>
<protein>
    <recommendedName>
        <fullName evidence="4">phosphoserine transaminase</fullName>
        <ecNumber evidence="4">2.6.1.52</ecNumber>
    </recommendedName>
</protein>
<evidence type="ECO:0000256" key="6">
    <source>
        <dbReference type="ARBA" id="ARBA00022605"/>
    </source>
</evidence>
<dbReference type="PANTHER" id="PTHR43247:SF1">
    <property type="entry name" value="PHOSPHOSERINE AMINOTRANSFERASE"/>
    <property type="match status" value="1"/>
</dbReference>
<dbReference type="Proteomes" id="UP000688137">
    <property type="component" value="Unassembled WGS sequence"/>
</dbReference>
<dbReference type="PIRSF" id="PIRSF000525">
    <property type="entry name" value="SerC"/>
    <property type="match status" value="1"/>
</dbReference>
<comment type="cofactor">
    <cofactor evidence="1">
        <name>pyridoxal 5'-phosphate</name>
        <dbReference type="ChEBI" id="CHEBI:597326"/>
    </cofactor>
</comment>
<dbReference type="GO" id="GO:0005737">
    <property type="term" value="C:cytoplasm"/>
    <property type="evidence" value="ECO:0007669"/>
    <property type="project" value="TreeGrafter"/>
</dbReference>
<keyword evidence="8" id="KW-0663">Pyridoxal phosphate</keyword>
<evidence type="ECO:0000313" key="12">
    <source>
        <dbReference type="Proteomes" id="UP000688137"/>
    </source>
</evidence>
<evidence type="ECO:0000256" key="2">
    <source>
        <dbReference type="ARBA" id="ARBA00005099"/>
    </source>
</evidence>
<evidence type="ECO:0000256" key="3">
    <source>
        <dbReference type="ARBA" id="ARBA00006904"/>
    </source>
</evidence>
<organism evidence="11 12">
    <name type="scientific">Paramecium primaurelia</name>
    <dbReference type="NCBI Taxonomy" id="5886"/>
    <lineage>
        <taxon>Eukaryota</taxon>
        <taxon>Sar</taxon>
        <taxon>Alveolata</taxon>
        <taxon>Ciliophora</taxon>
        <taxon>Intramacronucleata</taxon>
        <taxon>Oligohymenophorea</taxon>
        <taxon>Peniculida</taxon>
        <taxon>Parameciidae</taxon>
        <taxon>Paramecium</taxon>
    </lineage>
</organism>